<dbReference type="AlphaFoldDB" id="A0A9W9YHR0"/>
<dbReference type="EMBL" id="MU827374">
    <property type="protein sequence ID" value="KAJ7350964.1"/>
    <property type="molecule type" value="Genomic_DNA"/>
</dbReference>
<protein>
    <submittedName>
        <fullName evidence="2">Uncharacterized protein</fullName>
    </submittedName>
</protein>
<evidence type="ECO:0000313" key="3">
    <source>
        <dbReference type="Proteomes" id="UP001163046"/>
    </source>
</evidence>
<evidence type="ECO:0000256" key="1">
    <source>
        <dbReference type="SAM" id="MobiDB-lite"/>
    </source>
</evidence>
<accession>A0A9W9YHR0</accession>
<reference evidence="2" key="1">
    <citation type="submission" date="2023-01" db="EMBL/GenBank/DDBJ databases">
        <title>Genome assembly of the deep-sea coral Lophelia pertusa.</title>
        <authorList>
            <person name="Herrera S."/>
            <person name="Cordes E."/>
        </authorList>
    </citation>
    <scope>NUCLEOTIDE SEQUENCE</scope>
    <source>
        <strain evidence="2">USNM1676648</strain>
        <tissue evidence="2">Polyp</tissue>
    </source>
</reference>
<dbReference type="OrthoDB" id="6014535at2759"/>
<proteinExistence type="predicted"/>
<organism evidence="2 3">
    <name type="scientific">Desmophyllum pertusum</name>
    <dbReference type="NCBI Taxonomy" id="174260"/>
    <lineage>
        <taxon>Eukaryota</taxon>
        <taxon>Metazoa</taxon>
        <taxon>Cnidaria</taxon>
        <taxon>Anthozoa</taxon>
        <taxon>Hexacorallia</taxon>
        <taxon>Scleractinia</taxon>
        <taxon>Caryophylliina</taxon>
        <taxon>Caryophylliidae</taxon>
        <taxon>Desmophyllum</taxon>
    </lineage>
</organism>
<feature type="compositionally biased region" description="Polar residues" evidence="1">
    <location>
        <begin position="52"/>
        <end position="87"/>
    </location>
</feature>
<evidence type="ECO:0000313" key="2">
    <source>
        <dbReference type="EMBL" id="KAJ7350964.1"/>
    </source>
</evidence>
<keyword evidence="3" id="KW-1185">Reference proteome</keyword>
<dbReference type="Proteomes" id="UP001163046">
    <property type="component" value="Unassembled WGS sequence"/>
</dbReference>
<comment type="caution">
    <text evidence="2">The sequence shown here is derived from an EMBL/GenBank/DDBJ whole genome shotgun (WGS) entry which is preliminary data.</text>
</comment>
<feature type="region of interest" description="Disordered" evidence="1">
    <location>
        <begin position="52"/>
        <end position="144"/>
    </location>
</feature>
<sequence>MQRLQNNMDNVLSRTDLGEHDNARQYMQLQNKFLTYKRQLDSIPEATKQVQEQKQISATPLVNKTTPMQVPVTPMSTSSPFKTTVAATPTLVPSALTPPPTVELMSPPKKRKRPRIQLKNYLDDDAQKTYGPFRRSRRNRKESSYKYSWIDDY</sequence>
<name>A0A9W9YHR0_9CNID</name>
<gene>
    <name evidence="2" type="ORF">OS493_037582</name>
</gene>